<evidence type="ECO:0000313" key="3">
    <source>
        <dbReference type="Proteomes" id="UP001341840"/>
    </source>
</evidence>
<reference evidence="2 3" key="1">
    <citation type="journal article" date="2023" name="Plants (Basel)">
        <title>Bridging the Gap: Combining Genomics and Transcriptomics Approaches to Understand Stylosanthes scabra, an Orphan Legume from the Brazilian Caatinga.</title>
        <authorList>
            <person name="Ferreira-Neto J.R.C."/>
            <person name="da Silva M.D."/>
            <person name="Binneck E."/>
            <person name="de Melo N.F."/>
            <person name="da Silva R.H."/>
            <person name="de Melo A.L.T.M."/>
            <person name="Pandolfi V."/>
            <person name="Bustamante F.O."/>
            <person name="Brasileiro-Vidal A.C."/>
            <person name="Benko-Iseppon A.M."/>
        </authorList>
    </citation>
    <scope>NUCLEOTIDE SEQUENCE [LARGE SCALE GENOMIC DNA]</scope>
    <source>
        <tissue evidence="2">Leaves</tissue>
    </source>
</reference>
<feature type="region of interest" description="Disordered" evidence="1">
    <location>
        <begin position="1"/>
        <end position="36"/>
    </location>
</feature>
<comment type="caution">
    <text evidence="2">The sequence shown here is derived from an EMBL/GenBank/DDBJ whole genome shotgun (WGS) entry which is preliminary data.</text>
</comment>
<evidence type="ECO:0000256" key="1">
    <source>
        <dbReference type="SAM" id="MobiDB-lite"/>
    </source>
</evidence>
<evidence type="ECO:0000313" key="2">
    <source>
        <dbReference type="EMBL" id="MED6135697.1"/>
    </source>
</evidence>
<organism evidence="2 3">
    <name type="scientific">Stylosanthes scabra</name>
    <dbReference type="NCBI Taxonomy" id="79078"/>
    <lineage>
        <taxon>Eukaryota</taxon>
        <taxon>Viridiplantae</taxon>
        <taxon>Streptophyta</taxon>
        <taxon>Embryophyta</taxon>
        <taxon>Tracheophyta</taxon>
        <taxon>Spermatophyta</taxon>
        <taxon>Magnoliopsida</taxon>
        <taxon>eudicotyledons</taxon>
        <taxon>Gunneridae</taxon>
        <taxon>Pentapetalae</taxon>
        <taxon>rosids</taxon>
        <taxon>fabids</taxon>
        <taxon>Fabales</taxon>
        <taxon>Fabaceae</taxon>
        <taxon>Papilionoideae</taxon>
        <taxon>50 kb inversion clade</taxon>
        <taxon>dalbergioids sensu lato</taxon>
        <taxon>Dalbergieae</taxon>
        <taxon>Pterocarpus clade</taxon>
        <taxon>Stylosanthes</taxon>
    </lineage>
</organism>
<dbReference type="EMBL" id="JASCZI010060742">
    <property type="protein sequence ID" value="MED6135697.1"/>
    <property type="molecule type" value="Genomic_DNA"/>
</dbReference>
<protein>
    <submittedName>
        <fullName evidence="2">Uncharacterized protein</fullName>
    </submittedName>
</protein>
<proteinExistence type="predicted"/>
<gene>
    <name evidence="2" type="ORF">PIB30_049098</name>
</gene>
<name>A0ABU6SH15_9FABA</name>
<feature type="compositionally biased region" description="Acidic residues" evidence="1">
    <location>
        <begin position="12"/>
        <end position="21"/>
    </location>
</feature>
<sequence length="171" mass="19343">MTATRSPRGCGEDGDDVDATESDAGTTVRGQRRSSDCNSRGCCGERRRCVIPEFCKWIDSSVLGEKSIVDDEFVKYFREHHEFCNDSVERDKYQVTAPSSEDRAYYVHPKGVSCIFVYESIFTKIGVRVPFIEFQVEVLSERSRLHKSTPTLGVSLKLTKLFVGKSDVRLL</sequence>
<accession>A0ABU6SH15</accession>
<dbReference type="Proteomes" id="UP001341840">
    <property type="component" value="Unassembled WGS sequence"/>
</dbReference>
<keyword evidence="3" id="KW-1185">Reference proteome</keyword>